<name>A0A6C0B1N8_9ZZZZ</name>
<keyword evidence="1" id="KW-1133">Transmembrane helix</keyword>
<keyword evidence="1" id="KW-0812">Transmembrane</keyword>
<protein>
    <submittedName>
        <fullName evidence="2">Uncharacterized protein</fullName>
    </submittedName>
</protein>
<accession>A0A6C0B1N8</accession>
<feature type="transmembrane region" description="Helical" evidence="1">
    <location>
        <begin position="18"/>
        <end position="39"/>
    </location>
</feature>
<keyword evidence="1" id="KW-0472">Membrane</keyword>
<proteinExistence type="predicted"/>
<evidence type="ECO:0000256" key="1">
    <source>
        <dbReference type="SAM" id="Phobius"/>
    </source>
</evidence>
<evidence type="ECO:0000313" key="2">
    <source>
        <dbReference type="EMBL" id="QHS86145.1"/>
    </source>
</evidence>
<dbReference type="AlphaFoldDB" id="A0A6C0B1N8"/>
<organism evidence="2">
    <name type="scientific">viral metagenome</name>
    <dbReference type="NCBI Taxonomy" id="1070528"/>
    <lineage>
        <taxon>unclassified sequences</taxon>
        <taxon>metagenomes</taxon>
        <taxon>organismal metagenomes</taxon>
    </lineage>
</organism>
<dbReference type="EMBL" id="MN739051">
    <property type="protein sequence ID" value="QHS86145.1"/>
    <property type="molecule type" value="Genomic_DNA"/>
</dbReference>
<feature type="transmembrane region" description="Helical" evidence="1">
    <location>
        <begin position="68"/>
        <end position="88"/>
    </location>
</feature>
<sequence length="103" mass="11567">MAVIGVLCVFARMKASEFALAFVFSVMLAVLLWEIVAAFDRATRRIIGVFVWLLLALSRPLRWLCFKILQVAVLALILGFVAFLVANIKGIPIIYLFKPPPQF</sequence>
<reference evidence="2" key="1">
    <citation type="journal article" date="2020" name="Nature">
        <title>Giant virus diversity and host interactions through global metagenomics.</title>
        <authorList>
            <person name="Schulz F."/>
            <person name="Roux S."/>
            <person name="Paez-Espino D."/>
            <person name="Jungbluth S."/>
            <person name="Walsh D.A."/>
            <person name="Denef V.J."/>
            <person name="McMahon K.D."/>
            <person name="Konstantinidis K.T."/>
            <person name="Eloe-Fadrosh E.A."/>
            <person name="Kyrpides N.C."/>
            <person name="Woyke T."/>
        </authorList>
    </citation>
    <scope>NUCLEOTIDE SEQUENCE</scope>
    <source>
        <strain evidence="2">GVMAG-M-3300009185-7</strain>
    </source>
</reference>